<dbReference type="Gene3D" id="3.20.20.140">
    <property type="entry name" value="Metal-dependent hydrolases"/>
    <property type="match status" value="1"/>
</dbReference>
<evidence type="ECO:0000256" key="2">
    <source>
        <dbReference type="ARBA" id="ARBA00022723"/>
    </source>
</evidence>
<dbReference type="NCBIfam" id="TIGR02022">
    <property type="entry name" value="hutF"/>
    <property type="match status" value="1"/>
</dbReference>
<dbReference type="Pfam" id="PF01979">
    <property type="entry name" value="Amidohydro_1"/>
    <property type="match status" value="1"/>
</dbReference>
<dbReference type="InterPro" id="IPR010252">
    <property type="entry name" value="HutF"/>
</dbReference>
<feature type="domain" description="Amidohydrolase-related" evidence="5">
    <location>
        <begin position="58"/>
        <end position="437"/>
    </location>
</feature>
<keyword evidence="8" id="KW-1185">Reference proteome</keyword>
<evidence type="ECO:0000256" key="3">
    <source>
        <dbReference type="ARBA" id="ARBA00022801"/>
    </source>
</evidence>
<sequence>MTDAENSGNAGSKVVWCQSALLADGWARSVRLTLAGGRITRIDTDAPAGDAIRLGPALPGLANVHSHAFQRAMAGLAEARGDSGDNFWTWREVMYRFLERLGPDEVQTIAAMGQVEMLEGGFTRVGEFHYLHHDPSGGFYDDPAEMAVRIAAAADETGIGLTLLPVFYAHANFGGAPPTDGQKRFIHDVDGFARLVERCREIVSGVPEAVVGIAPHSLRAVTAEELDAILPLAGDGPVHMHVAEQTKEVDDCLAATGQRPVRWLMNHTPVDRRWCLIHATHINAVETERLARSGAVAGLCPVTEANLGDGVFPTHDYLAAGGAFGLGTDSNILIEAAEEVRALEYAQRLTRRARNVLAGGPRRSTGGDLWRGACAGGAQALGAGQGGLKRGAAADFITLDPEHPALVGREGDTLIDSLVFAGRRGGIDTVWSQGRQVVAGGCHHARDAITARYRQTLKALLA</sequence>
<evidence type="ECO:0000313" key="7">
    <source>
        <dbReference type="EMBL" id="ALL12797.1"/>
    </source>
</evidence>
<dbReference type="STRING" id="69395.AQ619_05175"/>
<comment type="cofactor">
    <cofactor evidence="1">
        <name>Zn(2+)</name>
        <dbReference type="ChEBI" id="CHEBI:29105"/>
    </cofactor>
</comment>
<name>A0A0P0NXI4_9CAUL</name>
<feature type="domain" description="Formimidoylglutamate deiminase N-terminal" evidence="6">
    <location>
        <begin position="13"/>
        <end position="49"/>
    </location>
</feature>
<keyword evidence="2" id="KW-0479">Metal-binding</keyword>
<accession>A0A0P0NXI4</accession>
<dbReference type="GO" id="GO:0019239">
    <property type="term" value="F:deaminase activity"/>
    <property type="evidence" value="ECO:0007669"/>
    <property type="project" value="TreeGrafter"/>
</dbReference>
<dbReference type="KEGG" id="chq:AQ619_05175"/>
<dbReference type="InterPro" id="IPR032466">
    <property type="entry name" value="Metal_Hydrolase"/>
</dbReference>
<dbReference type="PANTHER" id="PTHR11271">
    <property type="entry name" value="GUANINE DEAMINASE"/>
    <property type="match status" value="1"/>
</dbReference>
<reference evidence="7 8" key="1">
    <citation type="submission" date="2015-10" db="EMBL/GenBank/DDBJ databases">
        <title>Conservation of the essential genome among Caulobacter and Brevundimonas species.</title>
        <authorList>
            <person name="Scott D."/>
            <person name="Ely B."/>
        </authorList>
    </citation>
    <scope>NUCLEOTIDE SEQUENCE [LARGE SCALE GENOMIC DNA]</scope>
    <source>
        <strain evidence="7 8">CB4</strain>
    </source>
</reference>
<dbReference type="EMBL" id="CP013002">
    <property type="protein sequence ID" value="ALL12797.1"/>
    <property type="molecule type" value="Genomic_DNA"/>
</dbReference>
<dbReference type="Proteomes" id="UP000056905">
    <property type="component" value="Chromosome"/>
</dbReference>
<protein>
    <submittedName>
        <fullName evidence="7">N-formimino-L-glutamate deiminase</fullName>
    </submittedName>
</protein>
<dbReference type="InterPro" id="IPR011059">
    <property type="entry name" value="Metal-dep_hydrolase_composite"/>
</dbReference>
<evidence type="ECO:0000259" key="6">
    <source>
        <dbReference type="Pfam" id="PF22429"/>
    </source>
</evidence>
<dbReference type="InterPro" id="IPR055156">
    <property type="entry name" value="HutF-like_N"/>
</dbReference>
<dbReference type="InterPro" id="IPR006680">
    <property type="entry name" value="Amidohydro-rel"/>
</dbReference>
<dbReference type="Gene3D" id="2.30.40.10">
    <property type="entry name" value="Urease, subunit C, domain 1"/>
    <property type="match status" value="1"/>
</dbReference>
<dbReference type="GO" id="GO:0005829">
    <property type="term" value="C:cytosol"/>
    <property type="evidence" value="ECO:0007669"/>
    <property type="project" value="TreeGrafter"/>
</dbReference>
<dbReference type="AlphaFoldDB" id="A0A0P0NXI4"/>
<evidence type="ECO:0000256" key="4">
    <source>
        <dbReference type="ARBA" id="ARBA00022833"/>
    </source>
</evidence>
<dbReference type="OrthoDB" id="9796020at2"/>
<gene>
    <name evidence="7" type="ORF">AQ619_05175</name>
</gene>
<keyword evidence="3" id="KW-0378">Hydrolase</keyword>
<dbReference type="SUPFAM" id="SSF51338">
    <property type="entry name" value="Composite domain of metallo-dependent hydrolases"/>
    <property type="match status" value="1"/>
</dbReference>
<dbReference type="NCBIfam" id="NF006681">
    <property type="entry name" value="PRK09229.1-2"/>
    <property type="match status" value="1"/>
</dbReference>
<dbReference type="NCBIfam" id="NF006683">
    <property type="entry name" value="PRK09229.1-4"/>
    <property type="match status" value="1"/>
</dbReference>
<keyword evidence="4" id="KW-0862">Zinc</keyword>
<evidence type="ECO:0000313" key="8">
    <source>
        <dbReference type="Proteomes" id="UP000056905"/>
    </source>
</evidence>
<dbReference type="NCBIfam" id="NF006684">
    <property type="entry name" value="PRK09229.1-5"/>
    <property type="match status" value="1"/>
</dbReference>
<proteinExistence type="predicted"/>
<evidence type="ECO:0000256" key="1">
    <source>
        <dbReference type="ARBA" id="ARBA00001947"/>
    </source>
</evidence>
<dbReference type="GO" id="GO:0046872">
    <property type="term" value="F:metal ion binding"/>
    <property type="evidence" value="ECO:0007669"/>
    <property type="project" value="UniProtKB-KW"/>
</dbReference>
<organism evidence="7 8">
    <name type="scientific">Caulobacter henricii</name>
    <dbReference type="NCBI Taxonomy" id="69395"/>
    <lineage>
        <taxon>Bacteria</taxon>
        <taxon>Pseudomonadati</taxon>
        <taxon>Pseudomonadota</taxon>
        <taxon>Alphaproteobacteria</taxon>
        <taxon>Caulobacterales</taxon>
        <taxon>Caulobacteraceae</taxon>
        <taxon>Caulobacter</taxon>
    </lineage>
</organism>
<dbReference type="PANTHER" id="PTHR11271:SF48">
    <property type="entry name" value="AMIDOHYDROLASE-RELATED DOMAIN-CONTAINING PROTEIN"/>
    <property type="match status" value="1"/>
</dbReference>
<dbReference type="Pfam" id="PF22429">
    <property type="entry name" value="HutF_N"/>
    <property type="match status" value="1"/>
</dbReference>
<dbReference type="InterPro" id="IPR051607">
    <property type="entry name" value="Metallo-dep_hydrolases"/>
</dbReference>
<evidence type="ECO:0000259" key="5">
    <source>
        <dbReference type="Pfam" id="PF01979"/>
    </source>
</evidence>
<dbReference type="RefSeq" id="WP_062145164.1">
    <property type="nucleotide sequence ID" value="NZ_CP013002.1"/>
</dbReference>
<dbReference type="SUPFAM" id="SSF51556">
    <property type="entry name" value="Metallo-dependent hydrolases"/>
    <property type="match status" value="1"/>
</dbReference>